<gene>
    <name evidence="1" type="ORF">TTHERM_01035640</name>
</gene>
<dbReference type="EMBL" id="GG662225">
    <property type="protein sequence ID" value="EAS07501.1"/>
    <property type="molecule type" value="Genomic_DNA"/>
</dbReference>
<proteinExistence type="predicted"/>
<dbReference type="Proteomes" id="UP000009168">
    <property type="component" value="Unassembled WGS sequence"/>
</dbReference>
<sequence>MKQIRALIFIIAILSQNYIYVYCASTNQQGEDENMKIIKQIMDKIFQMKKTLNNSTQQKQSSPNQIIKLNILNIENNLNSVYLGPRLQEIFLALHTILSEDTISYDSFKSWTYEYGINLVGMTGGALLALQLCEILSITNPHLKVISMISMAYVGDKTVDLLKRYDPNYVLKKEDILNIIEMDSAHSQAIIKYIKEHYLEISLYYINQYK</sequence>
<protein>
    <submittedName>
        <fullName evidence="1">Uncharacterized protein</fullName>
    </submittedName>
</protein>
<reference evidence="2" key="1">
    <citation type="journal article" date="2006" name="PLoS Biol.">
        <title>Macronuclear genome sequence of the ciliate Tetrahymena thermophila, a model eukaryote.</title>
        <authorList>
            <person name="Eisen J.A."/>
            <person name="Coyne R.S."/>
            <person name="Wu M."/>
            <person name="Wu D."/>
            <person name="Thiagarajan M."/>
            <person name="Wortman J.R."/>
            <person name="Badger J.H."/>
            <person name="Ren Q."/>
            <person name="Amedeo P."/>
            <person name="Jones K.M."/>
            <person name="Tallon L.J."/>
            <person name="Delcher A.L."/>
            <person name="Salzberg S.L."/>
            <person name="Silva J.C."/>
            <person name="Haas B.J."/>
            <person name="Majoros W.H."/>
            <person name="Farzad M."/>
            <person name="Carlton J.M."/>
            <person name="Smith R.K. Jr."/>
            <person name="Garg J."/>
            <person name="Pearlman R.E."/>
            <person name="Karrer K.M."/>
            <person name="Sun L."/>
            <person name="Manning G."/>
            <person name="Elde N.C."/>
            <person name="Turkewitz A.P."/>
            <person name="Asai D.J."/>
            <person name="Wilkes D.E."/>
            <person name="Wang Y."/>
            <person name="Cai H."/>
            <person name="Collins K."/>
            <person name="Stewart B.A."/>
            <person name="Lee S.R."/>
            <person name="Wilamowska K."/>
            <person name="Weinberg Z."/>
            <person name="Ruzzo W.L."/>
            <person name="Wloga D."/>
            <person name="Gaertig J."/>
            <person name="Frankel J."/>
            <person name="Tsao C.-C."/>
            <person name="Gorovsky M.A."/>
            <person name="Keeling P.J."/>
            <person name="Waller R.F."/>
            <person name="Patron N.J."/>
            <person name="Cherry J.M."/>
            <person name="Stover N.A."/>
            <person name="Krieger C.J."/>
            <person name="del Toro C."/>
            <person name="Ryder H.F."/>
            <person name="Williamson S.C."/>
            <person name="Barbeau R.A."/>
            <person name="Hamilton E.P."/>
            <person name="Orias E."/>
        </authorList>
    </citation>
    <scope>NUCLEOTIDE SEQUENCE [LARGE SCALE GENOMIC DNA]</scope>
    <source>
        <strain evidence="2">SB210</strain>
    </source>
</reference>
<dbReference type="AlphaFoldDB" id="Q24I96"/>
<dbReference type="HOGENOM" id="CLU_1312378_0_0_1"/>
<dbReference type="RefSeq" id="XP_001027743.1">
    <property type="nucleotide sequence ID" value="XM_001027743.1"/>
</dbReference>
<evidence type="ECO:0000313" key="1">
    <source>
        <dbReference type="EMBL" id="EAS07501.1"/>
    </source>
</evidence>
<keyword evidence="2" id="KW-1185">Reference proteome</keyword>
<dbReference type="InParanoid" id="Q24I96"/>
<organism evidence="1 2">
    <name type="scientific">Tetrahymena thermophila (strain SB210)</name>
    <dbReference type="NCBI Taxonomy" id="312017"/>
    <lineage>
        <taxon>Eukaryota</taxon>
        <taxon>Sar</taxon>
        <taxon>Alveolata</taxon>
        <taxon>Ciliophora</taxon>
        <taxon>Intramacronucleata</taxon>
        <taxon>Oligohymenophorea</taxon>
        <taxon>Hymenostomatida</taxon>
        <taxon>Tetrahymenina</taxon>
        <taxon>Tetrahymenidae</taxon>
        <taxon>Tetrahymena</taxon>
    </lineage>
</organism>
<name>Q24I96_TETTS</name>
<dbReference type="KEGG" id="tet:TTHERM_01035640"/>
<dbReference type="GeneID" id="7837640"/>
<evidence type="ECO:0000313" key="2">
    <source>
        <dbReference type="Proteomes" id="UP000009168"/>
    </source>
</evidence>
<accession>Q24I96</accession>